<dbReference type="AlphaFoldDB" id="Q6AQE4"/>
<name>Q6AQE4_DESPS</name>
<evidence type="ECO:0000313" key="2">
    <source>
        <dbReference type="Proteomes" id="UP000000602"/>
    </source>
</evidence>
<gene>
    <name evidence="1" type="ordered locus">DP0700</name>
</gene>
<reference evidence="2" key="1">
    <citation type="journal article" date="2004" name="Environ. Microbiol.">
        <title>The genome of Desulfotalea psychrophila, a sulfate-reducing bacterium from permanently cold Arctic sediments.</title>
        <authorList>
            <person name="Rabus R."/>
            <person name="Ruepp A."/>
            <person name="Frickey T."/>
            <person name="Rattei T."/>
            <person name="Fartmann B."/>
            <person name="Stark M."/>
            <person name="Bauer M."/>
            <person name="Zibat A."/>
            <person name="Lombardot T."/>
            <person name="Becker I."/>
            <person name="Amann J."/>
            <person name="Gellner K."/>
            <person name="Teeling H."/>
            <person name="Leuschner W.D."/>
            <person name="Gloeckner F.-O."/>
            <person name="Lupas A.N."/>
            <person name="Amann R."/>
            <person name="Klenk H.-P."/>
        </authorList>
    </citation>
    <scope>NUCLEOTIDE SEQUENCE [LARGE SCALE GENOMIC DNA]</scope>
    <source>
        <strain evidence="2">DSM 12343 / LSv54</strain>
    </source>
</reference>
<keyword evidence="2" id="KW-1185">Reference proteome</keyword>
<organism evidence="1 2">
    <name type="scientific">Desulfotalea psychrophila (strain LSv54 / DSM 12343)</name>
    <dbReference type="NCBI Taxonomy" id="177439"/>
    <lineage>
        <taxon>Bacteria</taxon>
        <taxon>Pseudomonadati</taxon>
        <taxon>Thermodesulfobacteriota</taxon>
        <taxon>Desulfobulbia</taxon>
        <taxon>Desulfobulbales</taxon>
        <taxon>Desulfocapsaceae</taxon>
        <taxon>Desulfotalea</taxon>
    </lineage>
</organism>
<dbReference type="KEGG" id="dps:DP0700"/>
<dbReference type="HOGENOM" id="CLU_144049_0_0_7"/>
<protein>
    <submittedName>
        <fullName evidence="1">Uncharacterized protein</fullName>
    </submittedName>
</protein>
<sequence length="153" mass="17743">MRAMCCGCRQFVAAAYHYTLSGKTFKIYGPMNTDNIKQEFVVPPLQPLRVTEGWLMLYNSALYEIDPLSEVISEAERWWLCKEDMLQMRHDARNRMLDLGWCREGDLENGNYMLVLHEGDCTGKLLYEKLSTSRLEIVSEIEKILLLVTEGKL</sequence>
<dbReference type="EMBL" id="CR522870">
    <property type="protein sequence ID" value="CAG35429.1"/>
    <property type="molecule type" value="Genomic_DNA"/>
</dbReference>
<accession>Q6AQE4</accession>
<proteinExistence type="predicted"/>
<dbReference type="Proteomes" id="UP000000602">
    <property type="component" value="Chromosome"/>
</dbReference>
<evidence type="ECO:0000313" key="1">
    <source>
        <dbReference type="EMBL" id="CAG35429.1"/>
    </source>
</evidence>